<dbReference type="AlphaFoldDB" id="A0A8I1EED9"/>
<gene>
    <name evidence="1" type="ORF">JEU22_14340</name>
</gene>
<proteinExistence type="predicted"/>
<accession>A0A8I1EED9</accession>
<sequence length="282" mass="31836">MRLLFPKFMRKDAGPIFSAAGKYTRSISLVSSLLNKKTGKHVFKPNQSENEDLIYVYDMFFSPGSGGLDLHIDNHDDLKALEETFYTLVRTHAEVESGSHKYGKDLVIQNRGKNFFFSLPCSISSRICEKDERKSDSAPNDSGHRISCNHLIVHAIAGGQYIQVGSITFYCGIKDAIYLAHDLSVLRALINGADEDEVLMMRPAAHISDLTDDEIEELASSPGYSREDALAEYQEMKNEFYRVREKREALAPGEIERLEEAESKYFSSFPQKSDNNSFLQLV</sequence>
<name>A0A8I1EED9_PSEPU</name>
<evidence type="ECO:0000313" key="1">
    <source>
        <dbReference type="EMBL" id="MBI6885090.1"/>
    </source>
</evidence>
<reference evidence="1" key="1">
    <citation type="submission" date="2020-12" db="EMBL/GenBank/DDBJ databases">
        <title>Enhanced detection system for hospital associated transmission using whole genome sequencing surveillance.</title>
        <authorList>
            <person name="Harrison L.H."/>
            <person name="Van Tyne D."/>
            <person name="Marsh J.W."/>
            <person name="Griffith M.P."/>
            <person name="Snyder D.J."/>
            <person name="Cooper V.S."/>
            <person name="Mustapha M."/>
        </authorList>
    </citation>
    <scope>NUCLEOTIDE SEQUENCE</scope>
    <source>
        <strain evidence="1">PSB00042</strain>
    </source>
</reference>
<dbReference type="RefSeq" id="WP_198747493.1">
    <property type="nucleotide sequence ID" value="NZ_JAEHTE010000015.1"/>
</dbReference>
<dbReference type="EMBL" id="JAEHTE010000015">
    <property type="protein sequence ID" value="MBI6885090.1"/>
    <property type="molecule type" value="Genomic_DNA"/>
</dbReference>
<organism evidence="1 2">
    <name type="scientific">Pseudomonas putida</name>
    <name type="common">Arthrobacter siderocapsulatus</name>
    <dbReference type="NCBI Taxonomy" id="303"/>
    <lineage>
        <taxon>Bacteria</taxon>
        <taxon>Pseudomonadati</taxon>
        <taxon>Pseudomonadota</taxon>
        <taxon>Gammaproteobacteria</taxon>
        <taxon>Pseudomonadales</taxon>
        <taxon>Pseudomonadaceae</taxon>
        <taxon>Pseudomonas</taxon>
    </lineage>
</organism>
<comment type="caution">
    <text evidence="1">The sequence shown here is derived from an EMBL/GenBank/DDBJ whole genome shotgun (WGS) entry which is preliminary data.</text>
</comment>
<dbReference type="Proteomes" id="UP000637061">
    <property type="component" value="Unassembled WGS sequence"/>
</dbReference>
<evidence type="ECO:0000313" key="2">
    <source>
        <dbReference type="Proteomes" id="UP000637061"/>
    </source>
</evidence>
<protein>
    <submittedName>
        <fullName evidence="1">Uncharacterized protein</fullName>
    </submittedName>
</protein>